<dbReference type="OrthoDB" id="3556308at2"/>
<gene>
    <name evidence="2" type="ORF">B0I33_10558</name>
</gene>
<dbReference type="Proteomes" id="UP000238362">
    <property type="component" value="Unassembled WGS sequence"/>
</dbReference>
<accession>A0A2T0LUF9</accession>
<feature type="region of interest" description="Disordered" evidence="1">
    <location>
        <begin position="29"/>
        <end position="49"/>
    </location>
</feature>
<keyword evidence="3" id="KW-1185">Reference proteome</keyword>
<comment type="caution">
    <text evidence="2">The sequence shown here is derived from an EMBL/GenBank/DDBJ whole genome shotgun (WGS) entry which is preliminary data.</text>
</comment>
<protein>
    <submittedName>
        <fullName evidence="2">Uncharacterized protein</fullName>
    </submittedName>
</protein>
<evidence type="ECO:0000313" key="3">
    <source>
        <dbReference type="Proteomes" id="UP000238362"/>
    </source>
</evidence>
<name>A0A2T0LUF9_9PSEU</name>
<evidence type="ECO:0000313" key="2">
    <source>
        <dbReference type="EMBL" id="PRX47480.1"/>
    </source>
</evidence>
<reference evidence="2 3" key="1">
    <citation type="submission" date="2018-03" db="EMBL/GenBank/DDBJ databases">
        <title>Genomic Encyclopedia of Type Strains, Phase III (KMG-III): the genomes of soil and plant-associated and newly described type strains.</title>
        <authorList>
            <person name="Whitman W."/>
        </authorList>
    </citation>
    <scope>NUCLEOTIDE SEQUENCE [LARGE SCALE GENOMIC DNA]</scope>
    <source>
        <strain evidence="2 3">CGMCC 4.7125</strain>
    </source>
</reference>
<dbReference type="RefSeq" id="WP_106178992.1">
    <property type="nucleotide sequence ID" value="NZ_PVNH01000005.1"/>
</dbReference>
<sequence>MPVYDADSMNITAAGVDRIAEDFRAARDRLRGHEGENPFGEVEDRDDPEQAADAIGSFASGMRAEFDAATHLMTAASSALRDAVRAMSEADAVAADNLTLREV</sequence>
<dbReference type="EMBL" id="PVNH01000005">
    <property type="protein sequence ID" value="PRX47480.1"/>
    <property type="molecule type" value="Genomic_DNA"/>
</dbReference>
<evidence type="ECO:0000256" key="1">
    <source>
        <dbReference type="SAM" id="MobiDB-lite"/>
    </source>
</evidence>
<proteinExistence type="predicted"/>
<organism evidence="2 3">
    <name type="scientific">Prauserella shujinwangii</name>
    <dbReference type="NCBI Taxonomy" id="1453103"/>
    <lineage>
        <taxon>Bacteria</taxon>
        <taxon>Bacillati</taxon>
        <taxon>Actinomycetota</taxon>
        <taxon>Actinomycetes</taxon>
        <taxon>Pseudonocardiales</taxon>
        <taxon>Pseudonocardiaceae</taxon>
        <taxon>Prauserella</taxon>
    </lineage>
</organism>
<dbReference type="AlphaFoldDB" id="A0A2T0LUF9"/>